<reference evidence="3" key="1">
    <citation type="journal article" date="2014" name="Insect Biochem. Mol. Biol.">
        <title>An insight into the sialome of the frog biting fly, Corethrella appendiculata.</title>
        <authorList>
            <person name="Ribeiro J.M.C."/>
            <person name="Chagas A.C."/>
            <person name="Pham V.M."/>
            <person name="Lounibos L.P."/>
            <person name="Calvo E."/>
        </authorList>
    </citation>
    <scope>NUCLEOTIDE SEQUENCE</scope>
    <source>
        <tissue evidence="3">Salivary glands</tissue>
    </source>
</reference>
<evidence type="ECO:0000256" key="2">
    <source>
        <dbReference type="SAM" id="MobiDB-lite"/>
    </source>
</evidence>
<evidence type="ECO:0000313" key="3">
    <source>
        <dbReference type="EMBL" id="JAB55490.1"/>
    </source>
</evidence>
<feature type="compositionally biased region" description="Acidic residues" evidence="2">
    <location>
        <begin position="626"/>
        <end position="635"/>
    </location>
</feature>
<organism evidence="3">
    <name type="scientific">Corethrella appendiculata</name>
    <dbReference type="NCBI Taxonomy" id="1370023"/>
    <lineage>
        <taxon>Eukaryota</taxon>
        <taxon>Metazoa</taxon>
        <taxon>Ecdysozoa</taxon>
        <taxon>Arthropoda</taxon>
        <taxon>Hexapoda</taxon>
        <taxon>Insecta</taxon>
        <taxon>Pterygota</taxon>
        <taxon>Neoptera</taxon>
        <taxon>Endopterygota</taxon>
        <taxon>Diptera</taxon>
        <taxon>Nematocera</taxon>
        <taxon>Culicoidea</taxon>
        <taxon>Chaoboridae</taxon>
        <taxon>Corethrella</taxon>
    </lineage>
</organism>
<feature type="compositionally biased region" description="Basic and acidic residues" evidence="2">
    <location>
        <begin position="655"/>
        <end position="671"/>
    </location>
</feature>
<feature type="non-terminal residue" evidence="3">
    <location>
        <position position="1"/>
    </location>
</feature>
<accession>U5ETG8</accession>
<proteinExistence type="evidence at transcript level"/>
<protein>
    <recommendedName>
        <fullName evidence="4">Retrotransposon gag domain-containing protein</fullName>
    </recommendedName>
</protein>
<feature type="non-terminal residue" evidence="3">
    <location>
        <position position="690"/>
    </location>
</feature>
<feature type="coiled-coil region" evidence="1">
    <location>
        <begin position="592"/>
        <end position="619"/>
    </location>
</feature>
<keyword evidence="1" id="KW-0175">Coiled coil</keyword>
<feature type="compositionally biased region" description="Polar residues" evidence="2">
    <location>
        <begin position="305"/>
        <end position="326"/>
    </location>
</feature>
<name>U5ETG8_9DIPT</name>
<feature type="region of interest" description="Disordered" evidence="2">
    <location>
        <begin position="620"/>
        <end position="671"/>
    </location>
</feature>
<evidence type="ECO:0000256" key="1">
    <source>
        <dbReference type="SAM" id="Coils"/>
    </source>
</evidence>
<feature type="region of interest" description="Disordered" evidence="2">
    <location>
        <begin position="305"/>
        <end position="329"/>
    </location>
</feature>
<sequence>KINPGDLFEDEVDYELLVRNLDIETTLENKLRTLRRMFNEEEKSPKKLESRFNVLQEIELCEPKLAEIKLLMTSQGISTSLLSRLGHVQKRVERTNGKDSFDMSMRKAFLDRVSQLIMTCKSALEKKTPMINLEEDVGEKAFGFTLDDIHNTTPPTGLNASIHTEQKTPTTLPTDYKEKLLAVLSEGATRGNDLSEGQVIDLVLKMAQELKHLKIMATTPPIVNRTPVIPPEELFQLHQPPSKATGAIRKQPYKEQNALDKETTILHTNADNKQPNTILPEWANFRYSDNDRQDKIDHLRSGKINQNSSFDNIGFSSNHQIPQSSKVNKRWDTQEQSFEKGYKPIYPNPYPPAYESRQNFPPHFFGFPTQPPHYHHNFSNYNQYPQFMQNPYPYQPQNPHMPNPGFSHYPNHSWQNPNMSQYRDSQFQNSDPYPGPGMQNRFQRIDKWKIRFSGDGKGTTVYDFLRQVQIIAASEGVHLELLKDRIYVLLFEPARTWFFTYHPFPSWNDFVGKMERRFGSPNRDIEIERDIRSKKQERDSTFEAYKTDIIRLNLTLTEKLNETTLVNIMKNNMKDSYKRQLAFQDCRTMDELASACHKLDAVEEQLRKAAKERKMLVHAITQEVSSDSDDTDSSVDDTGNNEVNEIKVDRKKSRFGKETPKKKSEEKGKEEFEPNILCWNCSKRGHHYSQ</sequence>
<dbReference type="EMBL" id="GANO01004381">
    <property type="protein sequence ID" value="JAB55490.1"/>
    <property type="molecule type" value="mRNA"/>
</dbReference>
<evidence type="ECO:0008006" key="4">
    <source>
        <dbReference type="Google" id="ProtNLM"/>
    </source>
</evidence>
<dbReference type="AlphaFoldDB" id="U5ETG8"/>